<keyword evidence="4 9" id="KW-0812">Transmembrane</keyword>
<evidence type="ECO:0000256" key="8">
    <source>
        <dbReference type="ARBA" id="ARBA00023136"/>
    </source>
</evidence>
<keyword evidence="6 9" id="KW-1133">Transmembrane helix</keyword>
<dbReference type="PRINTS" id="PR01506">
    <property type="entry name" value="TATBPROTEIN"/>
</dbReference>
<comment type="subunit">
    <text evidence="9">Forms a complex with TatC.</text>
</comment>
<evidence type="ECO:0000313" key="11">
    <source>
        <dbReference type="Proteomes" id="UP000030661"/>
    </source>
</evidence>
<evidence type="ECO:0000313" key="10">
    <source>
        <dbReference type="EMBL" id="GAK61458.1"/>
    </source>
</evidence>
<dbReference type="NCBIfam" id="TIGR01411">
    <property type="entry name" value="tatAE"/>
    <property type="match status" value="1"/>
</dbReference>
<gene>
    <name evidence="9" type="primary">tatA</name>
    <name evidence="10" type="ORF">U27_01358</name>
</gene>
<comment type="function">
    <text evidence="9">Part of the twin-arginine translocation (Tat) system that transports large folded proteins containing a characteristic twin-arginine motif in their signal peptide across membranes. TatA could form the protein-conducting channel of the Tat system.</text>
</comment>
<dbReference type="InterPro" id="IPR006312">
    <property type="entry name" value="TatA/E"/>
</dbReference>
<evidence type="ECO:0000256" key="5">
    <source>
        <dbReference type="ARBA" id="ARBA00022927"/>
    </source>
</evidence>
<evidence type="ECO:0000256" key="3">
    <source>
        <dbReference type="ARBA" id="ARBA00022475"/>
    </source>
</evidence>
<dbReference type="EMBL" id="DF820479">
    <property type="protein sequence ID" value="GAK61458.1"/>
    <property type="molecule type" value="Genomic_DNA"/>
</dbReference>
<dbReference type="STRING" id="1499967.U27_01358"/>
<keyword evidence="5 9" id="KW-0653">Protein transport</keyword>
<dbReference type="Gene3D" id="1.20.5.3310">
    <property type="match status" value="1"/>
</dbReference>
<dbReference type="PANTHER" id="PTHR42982">
    <property type="entry name" value="SEC-INDEPENDENT PROTEIN TRANSLOCASE PROTEIN TATA"/>
    <property type="match status" value="1"/>
</dbReference>
<name>A0A081CA53_VECG1</name>
<evidence type="ECO:0000256" key="4">
    <source>
        <dbReference type="ARBA" id="ARBA00022692"/>
    </source>
</evidence>
<keyword evidence="8 9" id="KW-0472">Membrane</keyword>
<sequence length="61" mass="6558">MFGIGSTELIIIFLIILVIFGAKKLPEIGSGLGKGITNFKKAMKDQDKIGEKSSSEEDTKA</sequence>
<organism evidence="10">
    <name type="scientific">Vecturithrix granuli</name>
    <dbReference type="NCBI Taxonomy" id="1499967"/>
    <lineage>
        <taxon>Bacteria</taxon>
        <taxon>Candidatus Moduliflexota</taxon>
        <taxon>Candidatus Vecturitrichia</taxon>
        <taxon>Candidatus Vecturitrichales</taxon>
        <taxon>Candidatus Vecturitrichaceae</taxon>
        <taxon>Candidatus Vecturithrix</taxon>
    </lineage>
</organism>
<dbReference type="AlphaFoldDB" id="A0A081CA53"/>
<comment type="similarity">
    <text evidence="9">Belongs to the TatA/E family.</text>
</comment>
<evidence type="ECO:0000256" key="9">
    <source>
        <dbReference type="HAMAP-Rule" id="MF_00236"/>
    </source>
</evidence>
<keyword evidence="2 9" id="KW-0813">Transport</keyword>
<evidence type="ECO:0000256" key="1">
    <source>
        <dbReference type="ARBA" id="ARBA00004162"/>
    </source>
</evidence>
<evidence type="ECO:0000256" key="2">
    <source>
        <dbReference type="ARBA" id="ARBA00022448"/>
    </source>
</evidence>
<keyword evidence="3 9" id="KW-1003">Cell membrane</keyword>
<keyword evidence="7 9" id="KW-0811">Translocation</keyword>
<comment type="subcellular location">
    <subcellularLocation>
        <location evidence="1 9">Cell membrane</location>
        <topology evidence="1 9">Single-pass membrane protein</topology>
    </subcellularLocation>
</comment>
<protein>
    <recommendedName>
        <fullName evidence="9">Sec-independent protein translocase protein TatA</fullName>
    </recommendedName>
</protein>
<dbReference type="Proteomes" id="UP000030661">
    <property type="component" value="Unassembled WGS sequence"/>
</dbReference>
<dbReference type="HOGENOM" id="CLU_086034_6_2_0"/>
<dbReference type="Pfam" id="PF02416">
    <property type="entry name" value="TatA_B_E"/>
    <property type="match status" value="1"/>
</dbReference>
<accession>A0A081CA53</accession>
<evidence type="ECO:0000256" key="6">
    <source>
        <dbReference type="ARBA" id="ARBA00022989"/>
    </source>
</evidence>
<dbReference type="GO" id="GO:0043953">
    <property type="term" value="P:protein transport by the Tat complex"/>
    <property type="evidence" value="ECO:0007669"/>
    <property type="project" value="UniProtKB-UniRule"/>
</dbReference>
<reference evidence="10" key="1">
    <citation type="journal article" date="2015" name="PeerJ">
        <title>First genomic representation of candidate bacterial phylum KSB3 points to enhanced environmental sensing as a trigger of wastewater bulking.</title>
        <authorList>
            <person name="Sekiguchi Y."/>
            <person name="Ohashi A."/>
            <person name="Parks D.H."/>
            <person name="Yamauchi T."/>
            <person name="Tyson G.W."/>
            <person name="Hugenholtz P."/>
        </authorList>
    </citation>
    <scope>NUCLEOTIDE SEQUENCE [LARGE SCALE GENOMIC DNA]</scope>
</reference>
<dbReference type="PANTHER" id="PTHR42982:SF1">
    <property type="entry name" value="SEC-INDEPENDENT PROTEIN TRANSLOCASE PROTEIN TATA"/>
    <property type="match status" value="1"/>
</dbReference>
<dbReference type="eggNOG" id="COG1826">
    <property type="taxonomic scope" value="Bacteria"/>
</dbReference>
<dbReference type="HAMAP" id="MF_00236">
    <property type="entry name" value="TatA_E"/>
    <property type="match status" value="1"/>
</dbReference>
<keyword evidence="11" id="KW-1185">Reference proteome</keyword>
<dbReference type="InterPro" id="IPR003369">
    <property type="entry name" value="TatA/B/E"/>
</dbReference>
<feature type="transmembrane region" description="Helical" evidence="9">
    <location>
        <begin position="6"/>
        <end position="22"/>
    </location>
</feature>
<proteinExistence type="inferred from homology"/>
<evidence type="ECO:0000256" key="7">
    <source>
        <dbReference type="ARBA" id="ARBA00023010"/>
    </source>
</evidence>
<dbReference type="GO" id="GO:0008320">
    <property type="term" value="F:protein transmembrane transporter activity"/>
    <property type="evidence" value="ECO:0007669"/>
    <property type="project" value="UniProtKB-UniRule"/>
</dbReference>
<dbReference type="GO" id="GO:0033281">
    <property type="term" value="C:TAT protein transport complex"/>
    <property type="evidence" value="ECO:0007669"/>
    <property type="project" value="UniProtKB-UniRule"/>
</dbReference>